<gene>
    <name evidence="3" type="ORF">G7078_08595</name>
</gene>
<dbReference type="Proteomes" id="UP000502502">
    <property type="component" value="Chromosome"/>
</dbReference>
<reference evidence="3 4" key="1">
    <citation type="submission" date="2020-03" db="EMBL/GenBank/DDBJ databases">
        <title>Sphingomonas sp. nov., isolated from fish.</title>
        <authorList>
            <person name="Hyun D.-W."/>
            <person name="Bae J.-W."/>
        </authorList>
    </citation>
    <scope>NUCLEOTIDE SEQUENCE [LARGE SCALE GENOMIC DNA]</scope>
    <source>
        <strain evidence="3 4">HDW15C</strain>
    </source>
</reference>
<dbReference type="AlphaFoldDB" id="A0A6G7ZPC4"/>
<dbReference type="RefSeq" id="WP_166095069.1">
    <property type="nucleotide sequence ID" value="NZ_CP049871.1"/>
</dbReference>
<proteinExistence type="predicted"/>
<dbReference type="SUPFAM" id="SSF53335">
    <property type="entry name" value="S-adenosyl-L-methionine-dependent methyltransferases"/>
    <property type="match status" value="1"/>
</dbReference>
<keyword evidence="2 3" id="KW-0808">Transferase</keyword>
<keyword evidence="4" id="KW-1185">Reference proteome</keyword>
<dbReference type="GO" id="GO:0008168">
    <property type="term" value="F:methyltransferase activity"/>
    <property type="evidence" value="ECO:0007669"/>
    <property type="project" value="UniProtKB-KW"/>
</dbReference>
<dbReference type="EMBL" id="CP049871">
    <property type="protein sequence ID" value="QIL02834.1"/>
    <property type="molecule type" value="Genomic_DNA"/>
</dbReference>
<dbReference type="GO" id="GO:0032259">
    <property type="term" value="P:methylation"/>
    <property type="evidence" value="ECO:0007669"/>
    <property type="project" value="UniProtKB-KW"/>
</dbReference>
<dbReference type="InterPro" id="IPR050602">
    <property type="entry name" value="Malonyl-ACP_OMT"/>
</dbReference>
<dbReference type="KEGG" id="ssin:G7078_08595"/>
<evidence type="ECO:0000313" key="4">
    <source>
        <dbReference type="Proteomes" id="UP000502502"/>
    </source>
</evidence>
<dbReference type="InterPro" id="IPR029063">
    <property type="entry name" value="SAM-dependent_MTases_sf"/>
</dbReference>
<evidence type="ECO:0000256" key="1">
    <source>
        <dbReference type="ARBA" id="ARBA00022603"/>
    </source>
</evidence>
<dbReference type="PANTHER" id="PTHR13090:SF1">
    <property type="entry name" value="ARGININE-HYDROXYLASE NDUFAF5, MITOCHONDRIAL"/>
    <property type="match status" value="1"/>
</dbReference>
<protein>
    <submittedName>
        <fullName evidence="3">Class I SAM-dependent methyltransferase</fullName>
    </submittedName>
</protein>
<evidence type="ECO:0000256" key="2">
    <source>
        <dbReference type="ARBA" id="ARBA00022679"/>
    </source>
</evidence>
<evidence type="ECO:0000313" key="3">
    <source>
        <dbReference type="EMBL" id="QIL02834.1"/>
    </source>
</evidence>
<keyword evidence="1 3" id="KW-0489">Methyltransferase</keyword>
<organism evidence="3 4">
    <name type="scientific">Sphingomonas sinipercae</name>
    <dbReference type="NCBI Taxonomy" id="2714944"/>
    <lineage>
        <taxon>Bacteria</taxon>
        <taxon>Pseudomonadati</taxon>
        <taxon>Pseudomonadota</taxon>
        <taxon>Alphaproteobacteria</taxon>
        <taxon>Sphingomonadales</taxon>
        <taxon>Sphingomonadaceae</taxon>
        <taxon>Sphingomonas</taxon>
    </lineage>
</organism>
<name>A0A6G7ZPC4_9SPHN</name>
<sequence>MPQLFDVDLRRLRRDRAARVGPALFAHRRAFDDILERLADIRRDFATAVLLGTPDPGWPARLQSLGLDVRAFEPGALFAAAAGATHVEEMQAPIAAGSIDLCIAAGTLDTIDELPIMLALIRGWLKPDGLLIGAMAGGDTLPQLRSAMRAADAVEGSATPHVHPRIAAASLAGLLADAGFAMPVVDVDRVRVSYRTLGALVADLRAMAAGSILAQRPRAGLSRAAYAAAEAQFQSAGADGKTVETFEILHFAGWAPQHG</sequence>
<accession>A0A6G7ZPC4</accession>
<dbReference type="Gene3D" id="3.40.50.150">
    <property type="entry name" value="Vaccinia Virus protein VP39"/>
    <property type="match status" value="1"/>
</dbReference>
<dbReference type="PANTHER" id="PTHR13090">
    <property type="entry name" value="ARGININE-HYDROXYLASE NDUFAF5, MITOCHONDRIAL"/>
    <property type="match status" value="1"/>
</dbReference>